<keyword evidence="3" id="KW-1185">Reference proteome</keyword>
<feature type="compositionally biased region" description="Low complexity" evidence="1">
    <location>
        <begin position="730"/>
        <end position="759"/>
    </location>
</feature>
<feature type="compositionally biased region" description="Basic and acidic residues" evidence="1">
    <location>
        <begin position="242"/>
        <end position="255"/>
    </location>
</feature>
<protein>
    <submittedName>
        <fullName evidence="2">Uncharacterized protein</fullName>
    </submittedName>
</protein>
<gene>
    <name evidence="2" type="ORF">R3P38DRAFT_3516145</name>
</gene>
<feature type="region of interest" description="Disordered" evidence="1">
    <location>
        <begin position="715"/>
        <end position="762"/>
    </location>
</feature>
<accession>A0AAW0BR35</accession>
<evidence type="ECO:0000313" key="2">
    <source>
        <dbReference type="EMBL" id="KAK7029157.1"/>
    </source>
</evidence>
<feature type="region of interest" description="Disordered" evidence="1">
    <location>
        <begin position="617"/>
        <end position="653"/>
    </location>
</feature>
<name>A0AAW0BR35_9AGAR</name>
<feature type="region of interest" description="Disordered" evidence="1">
    <location>
        <begin position="303"/>
        <end position="323"/>
    </location>
</feature>
<feature type="region of interest" description="Disordered" evidence="1">
    <location>
        <begin position="223"/>
        <end position="289"/>
    </location>
</feature>
<evidence type="ECO:0000256" key="1">
    <source>
        <dbReference type="SAM" id="MobiDB-lite"/>
    </source>
</evidence>
<organism evidence="2 3">
    <name type="scientific">Favolaschia claudopus</name>
    <dbReference type="NCBI Taxonomy" id="2862362"/>
    <lineage>
        <taxon>Eukaryota</taxon>
        <taxon>Fungi</taxon>
        <taxon>Dikarya</taxon>
        <taxon>Basidiomycota</taxon>
        <taxon>Agaricomycotina</taxon>
        <taxon>Agaricomycetes</taxon>
        <taxon>Agaricomycetidae</taxon>
        <taxon>Agaricales</taxon>
        <taxon>Marasmiineae</taxon>
        <taxon>Mycenaceae</taxon>
        <taxon>Favolaschia</taxon>
    </lineage>
</organism>
<dbReference type="EMBL" id="JAWWNJ010000027">
    <property type="protein sequence ID" value="KAK7029157.1"/>
    <property type="molecule type" value="Genomic_DNA"/>
</dbReference>
<feature type="compositionally biased region" description="Basic and acidic residues" evidence="1">
    <location>
        <begin position="274"/>
        <end position="285"/>
    </location>
</feature>
<dbReference type="Proteomes" id="UP001362999">
    <property type="component" value="Unassembled WGS sequence"/>
</dbReference>
<sequence>MISSAVRENFFYPRHWSHWNYHPGHLDRPRLHDSAVAQTEADISNPVPRNKRKKPEDPFERLVKLKIKEFTFCGVVIPQTKDVNRARFPVPPPNMPLRRLVRYDEVGYVKDIVLTVADTPAEVRMKILLVFSHIQALAEFGFRLLVTHRPWTTDSNGNTVPKPGVSRTLRTLHKELDFAAVKTAATDSNVRGAGSRFRKIVFLAVNPAGPNLPLRGITYDSGDDLDHDLPTDYSSGTSDASDSDKTMDDVDGKSADDDEPEQSKPSHGKGKAPQMDKKGKGKAVDEPSNTFFDEDVAAGFEYGSDVERPSTPPVSEPQNDNNPVVPPAQLKMMRLLKNMEAPEPKRSQRPSWWAEAQHGIGCFVSGNVSAAACAALLVQFLAMPDKSVFAPQQVVAFIASNICQPFMMLTNLGGRLIGSTDVRASDEFEAEFDSSFAIGPGGLHGLAPHIMSAYLALPVALKSGADAATVQTVYSDLVDLSSAMFHLLQHMRFRHHRSLWDPRGGCRELATILHAKDGDFPLASEDDFNRLNLKLLITALDKPTPNVAEITFLLIDALGDASNPREMTADRIIKGGEVWSGPILQPCRRSRSGPSRHLPSRACSGIARKIRNYFKSGGSSAGSSLPSGSSARPNTRSRSKRTTGRFDEDAEVLTNTDSLESGWNTIAVQVSRTSLFGVNGLVQQSGHRPQIAPPSPPIEISAVIQTITTSKKRGLDPKAINLLSRPKTRGPSNAGASTSNATSNAPPSSSNAGPAPTNAGRALSQHGLTRDALEADDVEDATGLLGRITTRYWQGVMREILQRFPHPDPSRRLTMDTLLGAGA</sequence>
<evidence type="ECO:0000313" key="3">
    <source>
        <dbReference type="Proteomes" id="UP001362999"/>
    </source>
</evidence>
<proteinExistence type="predicted"/>
<feature type="compositionally biased region" description="Low complexity" evidence="1">
    <location>
        <begin position="617"/>
        <end position="630"/>
    </location>
</feature>
<comment type="caution">
    <text evidence="2">The sequence shown here is derived from an EMBL/GenBank/DDBJ whole genome shotgun (WGS) entry which is preliminary data.</text>
</comment>
<dbReference type="AlphaFoldDB" id="A0AAW0BR35"/>
<reference evidence="2 3" key="1">
    <citation type="journal article" date="2024" name="J Genomics">
        <title>Draft genome sequencing and assembly of Favolaschia claudopus CIRM-BRFM 2984 isolated from oak limbs.</title>
        <authorList>
            <person name="Navarro D."/>
            <person name="Drula E."/>
            <person name="Chaduli D."/>
            <person name="Cazenave R."/>
            <person name="Ahrendt S."/>
            <person name="Wang J."/>
            <person name="Lipzen A."/>
            <person name="Daum C."/>
            <person name="Barry K."/>
            <person name="Grigoriev I.V."/>
            <person name="Favel A."/>
            <person name="Rosso M.N."/>
            <person name="Martin F."/>
        </authorList>
    </citation>
    <scope>NUCLEOTIDE SEQUENCE [LARGE SCALE GENOMIC DNA]</scope>
    <source>
        <strain evidence="2 3">CIRM-BRFM 2984</strain>
    </source>
</reference>